<dbReference type="Proteomes" id="UP000198211">
    <property type="component" value="Unassembled WGS sequence"/>
</dbReference>
<dbReference type="AlphaFoldDB" id="A0A225USQ4"/>
<evidence type="ECO:0000256" key="5">
    <source>
        <dbReference type="ARBA" id="ARBA00023242"/>
    </source>
</evidence>
<keyword evidence="3" id="KW-0863">Zinc-finger</keyword>
<proteinExistence type="predicted"/>
<keyword evidence="5" id="KW-0539">Nucleus</keyword>
<dbReference type="PANTHER" id="PTHR46481">
    <property type="entry name" value="ZINC FINGER BED DOMAIN-CONTAINING PROTEIN 4"/>
    <property type="match status" value="1"/>
</dbReference>
<name>A0A225USQ4_9STRA</name>
<keyword evidence="8" id="KW-1185">Reference proteome</keyword>
<comment type="subcellular location">
    <subcellularLocation>
        <location evidence="1">Nucleus</location>
    </subcellularLocation>
</comment>
<feature type="region of interest" description="Disordered" evidence="6">
    <location>
        <begin position="1"/>
        <end position="34"/>
    </location>
</feature>
<feature type="compositionally biased region" description="Basic and acidic residues" evidence="6">
    <location>
        <begin position="135"/>
        <end position="152"/>
    </location>
</feature>
<feature type="compositionally biased region" description="Basic and acidic residues" evidence="6">
    <location>
        <begin position="1"/>
        <end position="16"/>
    </location>
</feature>
<dbReference type="InterPro" id="IPR052035">
    <property type="entry name" value="ZnF_BED_domain_contain"/>
</dbReference>
<accession>A0A225USQ4</accession>
<evidence type="ECO:0000256" key="2">
    <source>
        <dbReference type="ARBA" id="ARBA00022723"/>
    </source>
</evidence>
<evidence type="ECO:0000256" key="6">
    <source>
        <dbReference type="SAM" id="MobiDB-lite"/>
    </source>
</evidence>
<keyword evidence="4" id="KW-0862">Zinc</keyword>
<keyword evidence="2" id="KW-0479">Metal-binding</keyword>
<protein>
    <submittedName>
        <fullName evidence="7">Uncharacterized protein</fullName>
    </submittedName>
</protein>
<dbReference type="GO" id="GO:0008270">
    <property type="term" value="F:zinc ion binding"/>
    <property type="evidence" value="ECO:0007669"/>
    <property type="project" value="UniProtKB-KW"/>
</dbReference>
<feature type="region of interest" description="Disordered" evidence="6">
    <location>
        <begin position="132"/>
        <end position="152"/>
    </location>
</feature>
<dbReference type="SUPFAM" id="SSF53098">
    <property type="entry name" value="Ribonuclease H-like"/>
    <property type="match status" value="1"/>
</dbReference>
<comment type="caution">
    <text evidence="7">The sequence shown here is derived from an EMBL/GenBank/DDBJ whole genome shotgun (WGS) entry which is preliminary data.</text>
</comment>
<dbReference type="PANTHER" id="PTHR46481:SF10">
    <property type="entry name" value="ZINC FINGER BED DOMAIN-CONTAINING PROTEIN 39"/>
    <property type="match status" value="1"/>
</dbReference>
<sequence>MSVDRSDHDFATRGSEDSDGEPDLVDQHGIPMTVKHSPQNQFTAVWQYIHRLHEERQNPRDPQRPFTHICVVCAEDLKGKDTTSTAWLTCLQRQKTSSNAQKHMIRQHEGHPYSIGATKALKEKKMAKIQAHKPKLSEHLSSEQKSKRQRTIEETSMITDDEMRILSTRWLLSSGLPYTALENPELLYLVRRLSNRPELTFPARETFYGYVAADFQSFVNLTSVFLRTEFTKVHGLPFVSLIHDMWTNGSNVNVIGVTIILISSQWNLINFSLLAAPSLNGHAAEVVATTMKEKIKTRYDIDIESLTRFTVSDTTGSARNVSDHFENTDQVDCLMHQLSLCLLYALGLKENTRKDGTLIITPGGKFDEGLRIINLLRNLATFFGPPARETKLKQIKNLYNLPCVNISIDAKTRVGYAVTLMRRTIYNFYAFSKYFETAPVKEQAMWCEITSDDWNLIIEMEAITNELAAFSLGEVQKKSVSSSFALLFRKLLRMTMEKSCFPCLVLERPDPLSSEFTQRRELKDIKTFSAEGKKCLARLKHQWELRFPEQDENEIKAMLLDPRIKSKATLIVDDVDLLARVEKELELEHEAV</sequence>
<evidence type="ECO:0000256" key="1">
    <source>
        <dbReference type="ARBA" id="ARBA00004123"/>
    </source>
</evidence>
<dbReference type="STRING" id="4795.A0A225USQ4"/>
<organism evidence="7 8">
    <name type="scientific">Phytophthora megakarya</name>
    <dbReference type="NCBI Taxonomy" id="4795"/>
    <lineage>
        <taxon>Eukaryota</taxon>
        <taxon>Sar</taxon>
        <taxon>Stramenopiles</taxon>
        <taxon>Oomycota</taxon>
        <taxon>Peronosporomycetes</taxon>
        <taxon>Peronosporales</taxon>
        <taxon>Peronosporaceae</taxon>
        <taxon>Phytophthora</taxon>
    </lineage>
</organism>
<evidence type="ECO:0000313" key="7">
    <source>
        <dbReference type="EMBL" id="OWY96050.1"/>
    </source>
</evidence>
<dbReference type="EMBL" id="NBNE01012149">
    <property type="protein sequence ID" value="OWY96050.1"/>
    <property type="molecule type" value="Genomic_DNA"/>
</dbReference>
<reference evidence="8" key="1">
    <citation type="submission" date="2017-03" db="EMBL/GenBank/DDBJ databases">
        <title>Phytopthora megakarya and P. palmivora, two closely related causual agents of cacao black pod achieved similar genome size and gene model numbers by different mechanisms.</title>
        <authorList>
            <person name="Ali S."/>
            <person name="Shao J."/>
            <person name="Larry D.J."/>
            <person name="Kronmiller B."/>
            <person name="Shen D."/>
            <person name="Strem M.D."/>
            <person name="Melnick R.L."/>
            <person name="Guiltinan M.J."/>
            <person name="Tyler B.M."/>
            <person name="Meinhardt L.W."/>
            <person name="Bailey B.A."/>
        </authorList>
    </citation>
    <scope>NUCLEOTIDE SEQUENCE [LARGE SCALE GENOMIC DNA]</scope>
    <source>
        <strain evidence="8">zdho120</strain>
    </source>
</reference>
<evidence type="ECO:0000256" key="3">
    <source>
        <dbReference type="ARBA" id="ARBA00022771"/>
    </source>
</evidence>
<dbReference type="GO" id="GO:0005634">
    <property type="term" value="C:nucleus"/>
    <property type="evidence" value="ECO:0007669"/>
    <property type="project" value="UniProtKB-SubCell"/>
</dbReference>
<dbReference type="InterPro" id="IPR012337">
    <property type="entry name" value="RNaseH-like_sf"/>
</dbReference>
<dbReference type="OrthoDB" id="112080at2759"/>
<evidence type="ECO:0000256" key="4">
    <source>
        <dbReference type="ARBA" id="ARBA00022833"/>
    </source>
</evidence>
<evidence type="ECO:0000313" key="8">
    <source>
        <dbReference type="Proteomes" id="UP000198211"/>
    </source>
</evidence>
<gene>
    <name evidence="7" type="ORF">PHMEG_00033783</name>
</gene>